<evidence type="ECO:0000313" key="3">
    <source>
        <dbReference type="Proteomes" id="UP000001258"/>
    </source>
</evidence>
<dbReference type="KEGG" id="bha:BH2704"/>
<dbReference type="RefSeq" id="WP_010898852.1">
    <property type="nucleotide sequence ID" value="NC_002570.2"/>
</dbReference>
<keyword evidence="1" id="KW-1133">Transmembrane helix</keyword>
<dbReference type="OrthoDB" id="2877548at2"/>
<dbReference type="STRING" id="272558.gene:10728602"/>
<keyword evidence="3" id="KW-1185">Reference proteome</keyword>
<keyword evidence="1" id="KW-0472">Membrane</keyword>
<organism evidence="2 3">
    <name type="scientific">Halalkalibacterium halodurans (strain ATCC BAA-125 / DSM 18197 / FERM 7344 / JCM 9153 / C-125)</name>
    <name type="common">Bacillus halodurans</name>
    <dbReference type="NCBI Taxonomy" id="272558"/>
    <lineage>
        <taxon>Bacteria</taxon>
        <taxon>Bacillati</taxon>
        <taxon>Bacillota</taxon>
        <taxon>Bacilli</taxon>
        <taxon>Bacillales</taxon>
        <taxon>Bacillaceae</taxon>
        <taxon>Halalkalibacterium (ex Joshi et al. 2022)</taxon>
    </lineage>
</organism>
<protein>
    <submittedName>
        <fullName evidence="2">BH2704 protein</fullName>
    </submittedName>
</protein>
<dbReference type="DNASU" id="893602"/>
<reference evidence="2 3" key="1">
    <citation type="journal article" date="2000" name="Nucleic Acids Res.">
        <title>Complete genome sequence of the alkaliphilic bacterium Bacillus halodurans and genomic sequence comparison with Bacillus subtilis.</title>
        <authorList>
            <person name="Takami H."/>
            <person name="Nakasone K."/>
            <person name="Takaki Y."/>
            <person name="Maeno G."/>
            <person name="Sasaki R."/>
            <person name="Masui N."/>
            <person name="Fuji F."/>
            <person name="Hirama C."/>
            <person name="Nakamura Y."/>
            <person name="Ogasawara N."/>
            <person name="Kuhara S."/>
            <person name="Horikoshi K."/>
        </authorList>
    </citation>
    <scope>NUCLEOTIDE SEQUENCE [LARGE SCALE GENOMIC DNA]</scope>
    <source>
        <strain evidence="3">ATCC BAA-125 / DSM 18197 / FERM 7344 / JCM 9153 / C-125</strain>
    </source>
</reference>
<dbReference type="PIR" id="H83987">
    <property type="entry name" value="H83987"/>
</dbReference>
<dbReference type="EMBL" id="BA000004">
    <property type="protein sequence ID" value="BAB06423.1"/>
    <property type="molecule type" value="Genomic_DNA"/>
</dbReference>
<feature type="transmembrane region" description="Helical" evidence="1">
    <location>
        <begin position="64"/>
        <end position="85"/>
    </location>
</feature>
<evidence type="ECO:0000256" key="1">
    <source>
        <dbReference type="SAM" id="Phobius"/>
    </source>
</evidence>
<dbReference type="HOGENOM" id="CLU_2300063_0_0_9"/>
<accession>Q9K9E4</accession>
<gene>
    <name evidence="2" type="ordered locus">BH2704</name>
</gene>
<feature type="transmembrane region" description="Helical" evidence="1">
    <location>
        <begin position="33"/>
        <end position="57"/>
    </location>
</feature>
<sequence>MKVLRLGIVFQLLFVLLLTVGNFARIFIIDHYSVYPIAFFELFLGIGSLSCGVYGLIKTEKPILSLWLICFGLLICVFFIVVYLLPEGDIPPEITWFYSE</sequence>
<dbReference type="AlphaFoldDB" id="Q9K9E4"/>
<proteinExistence type="predicted"/>
<name>Q9K9E4_HALH5</name>
<evidence type="ECO:0000313" key="2">
    <source>
        <dbReference type="EMBL" id="BAB06423.1"/>
    </source>
</evidence>
<dbReference type="Proteomes" id="UP000001258">
    <property type="component" value="Chromosome"/>
</dbReference>
<keyword evidence="1" id="KW-0812">Transmembrane</keyword>